<dbReference type="Gene3D" id="3.40.50.1240">
    <property type="entry name" value="Phosphoglycerate mutase-like"/>
    <property type="match status" value="1"/>
</dbReference>
<sequence length="197" mass="23318">MPNIIIHFRKILRYDPTFGGKYSRFEGYKMIVTQEADPEIVDSRENVLNLPENINFPVYCSSLKRGVMTLKNYFQLQDIIPLDELREVRFHLDSLLTNEEYEEFGSDLVRERFLLAFIADSLDEKREEIKNRVLSLIERLSKLSEGSYLVVSHSFFLKILEVYFKDKSLFDNPEILKDHFDPKKKMFEFGQGFDVLI</sequence>
<evidence type="ECO:0000313" key="1">
    <source>
        <dbReference type="EMBL" id="OGM78716.1"/>
    </source>
</evidence>
<evidence type="ECO:0008006" key="3">
    <source>
        <dbReference type="Google" id="ProtNLM"/>
    </source>
</evidence>
<dbReference type="SUPFAM" id="SSF53254">
    <property type="entry name" value="Phosphoglycerate mutase-like"/>
    <property type="match status" value="1"/>
</dbReference>
<reference evidence="1 2" key="1">
    <citation type="journal article" date="2016" name="Nat. Commun.">
        <title>Thousands of microbial genomes shed light on interconnected biogeochemical processes in an aquifer system.</title>
        <authorList>
            <person name="Anantharaman K."/>
            <person name="Brown C.T."/>
            <person name="Hug L.A."/>
            <person name="Sharon I."/>
            <person name="Castelle C.J."/>
            <person name="Probst A.J."/>
            <person name="Thomas B.C."/>
            <person name="Singh A."/>
            <person name="Wilkins M.J."/>
            <person name="Karaoz U."/>
            <person name="Brodie E.L."/>
            <person name="Williams K.H."/>
            <person name="Hubbard S.S."/>
            <person name="Banfield J.F."/>
        </authorList>
    </citation>
    <scope>NUCLEOTIDE SEQUENCE [LARGE SCALE GENOMIC DNA]</scope>
</reference>
<dbReference type="EMBL" id="MGHY01000030">
    <property type="protein sequence ID" value="OGM78716.1"/>
    <property type="molecule type" value="Genomic_DNA"/>
</dbReference>
<accession>A0A1F8CRK9</accession>
<protein>
    <recommendedName>
        <fullName evidence="3">Phosphoglycerate mutase</fullName>
    </recommendedName>
</protein>
<dbReference type="Pfam" id="PF00300">
    <property type="entry name" value="His_Phos_1"/>
    <property type="match status" value="1"/>
</dbReference>
<dbReference type="InterPro" id="IPR029033">
    <property type="entry name" value="His_PPase_superfam"/>
</dbReference>
<evidence type="ECO:0000313" key="2">
    <source>
        <dbReference type="Proteomes" id="UP000178999"/>
    </source>
</evidence>
<dbReference type="Proteomes" id="UP000178999">
    <property type="component" value="Unassembled WGS sequence"/>
</dbReference>
<dbReference type="InterPro" id="IPR013078">
    <property type="entry name" value="His_Pase_superF_clade-1"/>
</dbReference>
<comment type="caution">
    <text evidence="1">The sequence shown here is derived from an EMBL/GenBank/DDBJ whole genome shotgun (WGS) entry which is preliminary data.</text>
</comment>
<dbReference type="AlphaFoldDB" id="A0A1F8CRK9"/>
<name>A0A1F8CRK9_9BACT</name>
<proteinExistence type="predicted"/>
<gene>
    <name evidence="1" type="ORF">A2382_04075</name>
</gene>
<organism evidence="1 2">
    <name type="scientific">Candidatus Woesebacteria bacterium RIFOXYB1_FULL_38_16</name>
    <dbReference type="NCBI Taxonomy" id="1802538"/>
    <lineage>
        <taxon>Bacteria</taxon>
        <taxon>Candidatus Woeseibacteriota</taxon>
    </lineage>
</organism>